<organism evidence="2">
    <name type="scientific">Vairimorpha ceranae (strain BRL01)</name>
    <name type="common">Microsporidian parasite</name>
    <name type="synonym">Nosema ceranae</name>
    <dbReference type="NCBI Taxonomy" id="578460"/>
    <lineage>
        <taxon>Eukaryota</taxon>
        <taxon>Fungi</taxon>
        <taxon>Fungi incertae sedis</taxon>
        <taxon>Microsporidia</taxon>
        <taxon>Nosematidae</taxon>
        <taxon>Vairimorpha</taxon>
    </lineage>
</organism>
<dbReference type="KEGG" id="nce:NCER_100996"/>
<sequence length="439" mass="53001">MDEADLLIKELRIDNETLLSTEYNPLPQVFQNKKSNSNYRNIYHRVEKIMESIINITYKGFSDSVLSYMEVYNLNLKNVTLLSEIKSRIDEITRTTFDIENIRNIFSTTEYLKIKCDITESLKDLNDTLEEYYNCTDLTEKCYKILKAKRIIKDNNLIKIEGIELLRNDILLEIEKFMIKVYSKLQEYIFRDEIQYKELLRIVKIMNKFDDFDRYLNKNYTKYLVLDNITDTNYIDNIKSINTYFNKILTIYFKLNKNKDKKDIEYDNTILLLEDYKFIKIDYITNTLVFYKYIKDNTNFNALYNRIRDIYNTNKVNYYLVNTLLLINKKYKIDKYKKLTDKYIKKLSNDLEDEVLYLFDIFYRENNFTNDFYINKIIKVIKQNMDLIDLRKDILSKIIKKINKYIKNNISGSISEDFIVKVKLLDEILGEYTDECIEI</sequence>
<dbReference type="AlphaFoldDB" id="C4V8Y8"/>
<dbReference type="InParanoid" id="C4V8Y8"/>
<protein>
    <submittedName>
        <fullName evidence="1">Uncharacterized protein</fullName>
    </submittedName>
</protein>
<gene>
    <name evidence="1" type="ORF">NCER_100996</name>
</gene>
<evidence type="ECO:0000313" key="1">
    <source>
        <dbReference type="EMBL" id="EEQ82314.1"/>
    </source>
</evidence>
<dbReference type="EMBL" id="ACOL01000076">
    <property type="protein sequence ID" value="EEQ82314.1"/>
    <property type="molecule type" value="Genomic_DNA"/>
</dbReference>
<proteinExistence type="predicted"/>
<reference evidence="2" key="1">
    <citation type="journal article" date="2009" name="PLoS Pathog.">
        <title>Genomic analyses of the microsporidian Nosema ceranae, an emergent pathogen of honey bees.</title>
        <authorList>
            <person name="Cornman R.S."/>
            <person name="Chen Y.P."/>
            <person name="Schatz M.C."/>
            <person name="Street C."/>
            <person name="Zhao Y."/>
            <person name="Desany B."/>
            <person name="Egholm M."/>
            <person name="Hutchison S."/>
            <person name="Pettis J.S."/>
            <person name="Lipkin W.I."/>
            <person name="Evans J.D."/>
        </authorList>
    </citation>
    <scope>NUCLEOTIDE SEQUENCE [LARGE SCALE GENOMIC DNA]</scope>
    <source>
        <strain evidence="2">BRL01</strain>
    </source>
</reference>
<accession>C4V8Y8</accession>
<name>C4V8Y8_VAIC1</name>
<dbReference type="OrthoDB" id="2193852at2759"/>
<dbReference type="VEuPathDB" id="MicrosporidiaDB:NCER_100996"/>
<dbReference type="HOGENOM" id="CLU_624194_0_0_1"/>
<evidence type="ECO:0000313" key="2">
    <source>
        <dbReference type="Proteomes" id="UP000009082"/>
    </source>
</evidence>
<dbReference type="Proteomes" id="UP000009082">
    <property type="component" value="Unassembled WGS sequence"/>
</dbReference>